<name>A0ABD5C9D1_9BURK</name>
<gene>
    <name evidence="1" type="ORF">QF025_000594</name>
</gene>
<dbReference type="Proteomes" id="UP001245184">
    <property type="component" value="Unassembled WGS sequence"/>
</dbReference>
<protein>
    <recommendedName>
        <fullName evidence="3">IrrE N-terminal-like domain-containing protein</fullName>
    </recommendedName>
</protein>
<comment type="caution">
    <text evidence="1">The sequence shown here is derived from an EMBL/GenBank/DDBJ whole genome shotgun (WGS) entry which is preliminary data.</text>
</comment>
<evidence type="ECO:0000313" key="2">
    <source>
        <dbReference type="Proteomes" id="UP001245184"/>
    </source>
</evidence>
<evidence type="ECO:0000313" key="1">
    <source>
        <dbReference type="EMBL" id="MDR6201874.1"/>
    </source>
</evidence>
<dbReference type="Gene3D" id="1.10.10.2910">
    <property type="match status" value="1"/>
</dbReference>
<dbReference type="EMBL" id="JAVIZN010000002">
    <property type="protein sequence ID" value="MDR6201874.1"/>
    <property type="molecule type" value="Genomic_DNA"/>
</dbReference>
<accession>A0ABD5C9D1</accession>
<dbReference type="AlphaFoldDB" id="A0ABD5C9D1"/>
<organism evidence="1 2">
    <name type="scientific">Paraburkholderia graminis</name>
    <dbReference type="NCBI Taxonomy" id="60548"/>
    <lineage>
        <taxon>Bacteria</taxon>
        <taxon>Pseudomonadati</taxon>
        <taxon>Pseudomonadota</taxon>
        <taxon>Betaproteobacteria</taxon>
        <taxon>Burkholderiales</taxon>
        <taxon>Burkholderiaceae</taxon>
        <taxon>Paraburkholderia</taxon>
    </lineage>
</organism>
<sequence>MSNVSAKTIYDNLKGFGLTRAQVRALLPVWWATDAEKSPDGIAELCVLISRRLGLDLAALMQGQVRQRASTGSVAYKHRVDVASDSLQAATAIASSLARAVVAAFPTPYNARFTDAAGVAAMAREVGNGLVGLSSLIDACWNLGVPVLPLPNLPVGVRKMDGAVMVIDDRPVIIVSKKKSSRAWLAFIVAHEIGHIASGHLARAGSIVDVSLQEHSEYEAESTKDIQEQEADRFALSIFGGDDVERIVSAWPSWASAVEIAVKSREAARDLGIESGHLVLRYAFLSRRWPESMAALRYLSEDSDAEAIMKTALQRNLDLDRVSDDMQDLVCRITGIEAS</sequence>
<dbReference type="RefSeq" id="WP_310030115.1">
    <property type="nucleotide sequence ID" value="NZ_JAVIZN010000002.1"/>
</dbReference>
<reference evidence="1 2" key="1">
    <citation type="submission" date="2023-08" db="EMBL/GenBank/DDBJ databases">
        <title>Genome sequencing of plant associated microbes to promote plant fitness in Sorghum bicolor and Oryza sativa.</title>
        <authorList>
            <person name="Coleman-Derr D."/>
        </authorList>
    </citation>
    <scope>NUCLEOTIDE SEQUENCE [LARGE SCALE GENOMIC DNA]</scope>
    <source>
        <strain evidence="1 2">SLBN-33</strain>
    </source>
</reference>
<proteinExistence type="predicted"/>
<evidence type="ECO:0008006" key="3">
    <source>
        <dbReference type="Google" id="ProtNLM"/>
    </source>
</evidence>